<dbReference type="InterPro" id="IPR055290">
    <property type="entry name" value="At3g26010-like"/>
</dbReference>
<dbReference type="STRING" id="74649.A0A2P6PW98"/>
<evidence type="ECO:0000313" key="2">
    <source>
        <dbReference type="EMBL" id="PRQ26210.1"/>
    </source>
</evidence>
<dbReference type="EMBL" id="PDCK01000044">
    <property type="protein sequence ID" value="PRQ26210.1"/>
    <property type="molecule type" value="Genomic_DNA"/>
</dbReference>
<dbReference type="InterPro" id="IPR056592">
    <property type="entry name" value="Beta-prop_At3g26010-like"/>
</dbReference>
<evidence type="ECO:0000313" key="3">
    <source>
        <dbReference type="Proteomes" id="UP000238479"/>
    </source>
</evidence>
<dbReference type="PANTHER" id="PTHR35546:SF130">
    <property type="entry name" value="EXPRESSED PROTEIN"/>
    <property type="match status" value="1"/>
</dbReference>
<feature type="domain" description="F-box" evidence="1">
    <location>
        <begin position="32"/>
        <end position="72"/>
    </location>
</feature>
<sequence length="401" mass="46307">MKSDATLRSQSLGAASHQSLPNTICLNKIDDLPEFLLVEILCRLPCKFGLRCKCVCKSWSTLISQPYFESHRALYLRNNCDNEQVSELFTISKQSHPGLKPLNFGLSSLLHLDEEPIVVATYNDFILLCDTWRYQRNYYVCNPYTKQWVALPRVPRRRKDVHVGFTCDSDIRCCKVVRILGFKVEPETHPLEVEIFSAETGKWIKSDLVLQGINPTLYYYERIKRRISPVAHNGTLYWMTAGGYLIGLELFNKLNINSTKCHGRFISNPHPVDENLLNEEMVCVCQGCVRLCRLCRGLGRCSLYVWELKGDDDHEGDGGGSEWCLKKLVDLRPIISSLWGSYELLAFDPNDEDILYLWRINWENIRKLTVIEISQKFSSSCLLRTFPFVLPWWRCMANTIS</sequence>
<dbReference type="PANTHER" id="PTHR35546">
    <property type="entry name" value="F-BOX PROTEIN INTERACTION DOMAIN PROTEIN-RELATED"/>
    <property type="match status" value="1"/>
</dbReference>
<dbReference type="InterPro" id="IPR036047">
    <property type="entry name" value="F-box-like_dom_sf"/>
</dbReference>
<dbReference type="Gramene" id="PRQ26210">
    <property type="protein sequence ID" value="PRQ26210"/>
    <property type="gene ID" value="RchiOBHm_Chr6g0292091"/>
</dbReference>
<dbReference type="SUPFAM" id="SSF81383">
    <property type="entry name" value="F-box domain"/>
    <property type="match status" value="1"/>
</dbReference>
<dbReference type="OMA" id="MYIKTLA"/>
<proteinExistence type="predicted"/>
<dbReference type="AlphaFoldDB" id="A0A2P6PW98"/>
<dbReference type="Proteomes" id="UP000238479">
    <property type="component" value="Chromosome 6"/>
</dbReference>
<reference evidence="2 3" key="1">
    <citation type="journal article" date="2018" name="Nat. Genet.">
        <title>The Rosa genome provides new insights in the design of modern roses.</title>
        <authorList>
            <person name="Bendahmane M."/>
        </authorList>
    </citation>
    <scope>NUCLEOTIDE SEQUENCE [LARGE SCALE GENOMIC DNA]</scope>
    <source>
        <strain evidence="3">cv. Old Blush</strain>
    </source>
</reference>
<accession>A0A2P6PW98</accession>
<organism evidence="2 3">
    <name type="scientific">Rosa chinensis</name>
    <name type="common">China rose</name>
    <dbReference type="NCBI Taxonomy" id="74649"/>
    <lineage>
        <taxon>Eukaryota</taxon>
        <taxon>Viridiplantae</taxon>
        <taxon>Streptophyta</taxon>
        <taxon>Embryophyta</taxon>
        <taxon>Tracheophyta</taxon>
        <taxon>Spermatophyta</taxon>
        <taxon>Magnoliopsida</taxon>
        <taxon>eudicotyledons</taxon>
        <taxon>Gunneridae</taxon>
        <taxon>Pentapetalae</taxon>
        <taxon>rosids</taxon>
        <taxon>fabids</taxon>
        <taxon>Rosales</taxon>
        <taxon>Rosaceae</taxon>
        <taxon>Rosoideae</taxon>
        <taxon>Rosoideae incertae sedis</taxon>
        <taxon>Rosa</taxon>
    </lineage>
</organism>
<dbReference type="Gene3D" id="1.20.1280.50">
    <property type="match status" value="1"/>
</dbReference>
<keyword evidence="3" id="KW-1185">Reference proteome</keyword>
<name>A0A2P6PW98_ROSCH</name>
<comment type="caution">
    <text evidence="2">The sequence shown here is derived from an EMBL/GenBank/DDBJ whole genome shotgun (WGS) entry which is preliminary data.</text>
</comment>
<gene>
    <name evidence="2" type="ORF">RchiOBHm_Chr6g0292091</name>
</gene>
<dbReference type="Pfam" id="PF24750">
    <property type="entry name" value="b-prop_At3g26010-like"/>
    <property type="match status" value="1"/>
</dbReference>
<evidence type="ECO:0000259" key="1">
    <source>
        <dbReference type="SMART" id="SM00256"/>
    </source>
</evidence>
<dbReference type="InterPro" id="IPR001810">
    <property type="entry name" value="F-box_dom"/>
</dbReference>
<protein>
    <submittedName>
        <fullName evidence="2">Putative F-box domain-containing protein</fullName>
    </submittedName>
</protein>
<dbReference type="Pfam" id="PF00646">
    <property type="entry name" value="F-box"/>
    <property type="match status" value="1"/>
</dbReference>
<dbReference type="SMART" id="SM00256">
    <property type="entry name" value="FBOX"/>
    <property type="match status" value="1"/>
</dbReference>